<accession>A0A545VDE0</accession>
<feature type="region of interest" description="Disordered" evidence="1">
    <location>
        <begin position="26"/>
        <end position="53"/>
    </location>
</feature>
<feature type="compositionally biased region" description="Basic and acidic residues" evidence="1">
    <location>
        <begin position="38"/>
        <end position="53"/>
    </location>
</feature>
<keyword evidence="3" id="KW-1185">Reference proteome</keyword>
<sequence>MTLLGYPQLMLASPPGSPSVRAWALSGTTGSAIPPPRRGIEREEGRMEERERG</sequence>
<dbReference type="Proteomes" id="UP000315783">
    <property type="component" value="Unassembled WGS sequence"/>
</dbReference>
<name>A0A545VDE0_9HYPO</name>
<protein>
    <submittedName>
        <fullName evidence="2">Uncharacterized protein</fullName>
    </submittedName>
</protein>
<reference evidence="2 3" key="1">
    <citation type="journal article" date="2019" name="Appl. Microbiol. Biotechnol.">
        <title>Genome sequence of Isaria javanica and comparative genome analysis insights into family S53 peptidase evolution in fungal entomopathogens.</title>
        <authorList>
            <person name="Lin R."/>
            <person name="Zhang X."/>
            <person name="Xin B."/>
            <person name="Zou M."/>
            <person name="Gao Y."/>
            <person name="Qin F."/>
            <person name="Hu Q."/>
            <person name="Xie B."/>
            <person name="Cheng X."/>
        </authorList>
    </citation>
    <scope>NUCLEOTIDE SEQUENCE [LARGE SCALE GENOMIC DNA]</scope>
    <source>
        <strain evidence="2 3">IJ1G</strain>
    </source>
</reference>
<comment type="caution">
    <text evidence="2">The sequence shown here is derived from an EMBL/GenBank/DDBJ whole genome shotgun (WGS) entry which is preliminary data.</text>
</comment>
<dbReference type="EMBL" id="SPUK01000002">
    <property type="protein sequence ID" value="TQV99740.1"/>
    <property type="molecule type" value="Genomic_DNA"/>
</dbReference>
<proteinExistence type="predicted"/>
<gene>
    <name evidence="2" type="ORF">IF1G_01955</name>
</gene>
<evidence type="ECO:0000256" key="1">
    <source>
        <dbReference type="SAM" id="MobiDB-lite"/>
    </source>
</evidence>
<dbReference type="AlphaFoldDB" id="A0A545VDE0"/>
<organism evidence="2 3">
    <name type="scientific">Cordyceps javanica</name>
    <dbReference type="NCBI Taxonomy" id="43265"/>
    <lineage>
        <taxon>Eukaryota</taxon>
        <taxon>Fungi</taxon>
        <taxon>Dikarya</taxon>
        <taxon>Ascomycota</taxon>
        <taxon>Pezizomycotina</taxon>
        <taxon>Sordariomycetes</taxon>
        <taxon>Hypocreomycetidae</taxon>
        <taxon>Hypocreales</taxon>
        <taxon>Cordycipitaceae</taxon>
        <taxon>Cordyceps</taxon>
    </lineage>
</organism>
<evidence type="ECO:0000313" key="2">
    <source>
        <dbReference type="EMBL" id="TQV99740.1"/>
    </source>
</evidence>
<evidence type="ECO:0000313" key="3">
    <source>
        <dbReference type="Proteomes" id="UP000315783"/>
    </source>
</evidence>